<organism evidence="2 3">
    <name type="scientific">Bdellovibrio bacteriovorus</name>
    <dbReference type="NCBI Taxonomy" id="959"/>
    <lineage>
        <taxon>Bacteria</taxon>
        <taxon>Pseudomonadati</taxon>
        <taxon>Bdellovibrionota</taxon>
        <taxon>Bdellovibrionia</taxon>
        <taxon>Bdellovibrionales</taxon>
        <taxon>Pseudobdellovibrionaceae</taxon>
        <taxon>Bdellovibrio</taxon>
    </lineage>
</organism>
<keyword evidence="1" id="KW-0472">Membrane</keyword>
<protein>
    <submittedName>
        <fullName evidence="2">Histidine kinase</fullName>
    </submittedName>
</protein>
<sequence>MSSENFRQLKPFFSILVIIFTLFSIVFLQMEERRMGYSVLKLTREHKKVWEEKRTKEIALAKITRPQLLDTMAQQKFTLKKVQANQIIHLTGAMTKEADKVVNKDIAKKDL</sequence>
<proteinExistence type="predicted"/>
<gene>
    <name evidence="2" type="ORF">AZI85_08155</name>
</gene>
<evidence type="ECO:0000313" key="2">
    <source>
        <dbReference type="EMBL" id="KYG62160.1"/>
    </source>
</evidence>
<evidence type="ECO:0000313" key="3">
    <source>
        <dbReference type="Proteomes" id="UP000075391"/>
    </source>
</evidence>
<keyword evidence="2" id="KW-0808">Transferase</keyword>
<dbReference type="RefSeq" id="WP_063244268.1">
    <property type="nucleotide sequence ID" value="NZ_CP168967.1"/>
</dbReference>
<feature type="transmembrane region" description="Helical" evidence="1">
    <location>
        <begin position="12"/>
        <end position="30"/>
    </location>
</feature>
<dbReference type="OrthoDB" id="5295333at2"/>
<dbReference type="Proteomes" id="UP000075391">
    <property type="component" value="Unassembled WGS sequence"/>
</dbReference>
<dbReference type="GO" id="GO:0016301">
    <property type="term" value="F:kinase activity"/>
    <property type="evidence" value="ECO:0007669"/>
    <property type="project" value="UniProtKB-KW"/>
</dbReference>
<keyword evidence="1" id="KW-1133">Transmembrane helix</keyword>
<dbReference type="EMBL" id="LUKF01000016">
    <property type="protein sequence ID" value="KYG62160.1"/>
    <property type="molecule type" value="Genomic_DNA"/>
</dbReference>
<comment type="caution">
    <text evidence="2">The sequence shown here is derived from an EMBL/GenBank/DDBJ whole genome shotgun (WGS) entry which is preliminary data.</text>
</comment>
<name>A0A150WGP6_BDEBC</name>
<dbReference type="AlphaFoldDB" id="A0A150WGP6"/>
<evidence type="ECO:0000256" key="1">
    <source>
        <dbReference type="SAM" id="Phobius"/>
    </source>
</evidence>
<keyword evidence="1" id="KW-0812">Transmembrane</keyword>
<accession>A0A150WGP6</accession>
<reference evidence="2 3" key="1">
    <citation type="submission" date="2016-03" db="EMBL/GenBank/DDBJ databases">
        <authorList>
            <person name="Ploux O."/>
        </authorList>
    </citation>
    <scope>NUCLEOTIDE SEQUENCE [LARGE SCALE GENOMIC DNA]</scope>
    <source>
        <strain evidence="2 3">BER2</strain>
    </source>
</reference>
<keyword evidence="2" id="KW-0418">Kinase</keyword>